<accession>A0ABW3CR93</accession>
<keyword evidence="3" id="KW-1185">Reference proteome</keyword>
<evidence type="ECO:0000313" key="3">
    <source>
        <dbReference type="Proteomes" id="UP001597083"/>
    </source>
</evidence>
<feature type="region of interest" description="Disordered" evidence="1">
    <location>
        <begin position="163"/>
        <end position="199"/>
    </location>
</feature>
<name>A0ABW3CR93_9ACTN</name>
<comment type="caution">
    <text evidence="2">The sequence shown here is derived from an EMBL/GenBank/DDBJ whole genome shotgun (WGS) entry which is preliminary data.</text>
</comment>
<evidence type="ECO:0000256" key="1">
    <source>
        <dbReference type="SAM" id="MobiDB-lite"/>
    </source>
</evidence>
<dbReference type="Proteomes" id="UP001597083">
    <property type="component" value="Unassembled WGS sequence"/>
</dbReference>
<gene>
    <name evidence="2" type="ORF">ACFQ07_33015</name>
</gene>
<proteinExistence type="predicted"/>
<evidence type="ECO:0000313" key="2">
    <source>
        <dbReference type="EMBL" id="MFD0857075.1"/>
    </source>
</evidence>
<reference evidence="3" key="1">
    <citation type="journal article" date="2019" name="Int. J. Syst. Evol. Microbiol.">
        <title>The Global Catalogue of Microorganisms (GCM) 10K type strain sequencing project: providing services to taxonomists for standard genome sequencing and annotation.</title>
        <authorList>
            <consortium name="The Broad Institute Genomics Platform"/>
            <consortium name="The Broad Institute Genome Sequencing Center for Infectious Disease"/>
            <person name="Wu L."/>
            <person name="Ma J."/>
        </authorList>
    </citation>
    <scope>NUCLEOTIDE SEQUENCE [LARGE SCALE GENOMIC DNA]</scope>
    <source>
        <strain evidence="3">JCM 31696</strain>
    </source>
</reference>
<dbReference type="EMBL" id="JBHTIR010004349">
    <property type="protein sequence ID" value="MFD0857075.1"/>
    <property type="molecule type" value="Genomic_DNA"/>
</dbReference>
<sequence length="199" mass="21264">MVIVLLQHFGGSIVFNIMAPAVPASVEPDDKAEAVGDPAVRALTRIVREYAPSQASTFRRDHWTGLQPDPYSLRRESDALADRGALELEQAAVNLANEAIALSSMLRAAVITRGNALRSVGWGMGVSWIMNARPTSPTLTVYTTACRLLTRASAVDRYLLNRRQRGSRQAAQRPGSALTPLAGGRTRPAPLHGAGPASA</sequence>
<protein>
    <submittedName>
        <fullName evidence="2">Uncharacterized protein</fullName>
    </submittedName>
</protein>
<organism evidence="2 3">
    <name type="scientific">Actinomadura adrarensis</name>
    <dbReference type="NCBI Taxonomy" id="1819600"/>
    <lineage>
        <taxon>Bacteria</taxon>
        <taxon>Bacillati</taxon>
        <taxon>Actinomycetota</taxon>
        <taxon>Actinomycetes</taxon>
        <taxon>Streptosporangiales</taxon>
        <taxon>Thermomonosporaceae</taxon>
        <taxon>Actinomadura</taxon>
    </lineage>
</organism>